<dbReference type="EMBL" id="JACRSV010000004">
    <property type="protein sequence ID" value="MBC8560825.1"/>
    <property type="molecule type" value="Genomic_DNA"/>
</dbReference>
<comment type="caution">
    <text evidence="2">The sequence shown here is derived from an EMBL/GenBank/DDBJ whole genome shotgun (WGS) entry which is preliminary data.</text>
</comment>
<keyword evidence="1" id="KW-0472">Membrane</keyword>
<keyword evidence="3" id="KW-1185">Reference proteome</keyword>
<evidence type="ECO:0000313" key="3">
    <source>
        <dbReference type="Proteomes" id="UP000610760"/>
    </source>
</evidence>
<reference evidence="2" key="1">
    <citation type="submission" date="2020-08" db="EMBL/GenBank/DDBJ databases">
        <title>Genome public.</title>
        <authorList>
            <person name="Liu C."/>
            <person name="Sun Q."/>
        </authorList>
    </citation>
    <scope>NUCLEOTIDE SEQUENCE</scope>
    <source>
        <strain evidence="2">NSJ-33</strain>
    </source>
</reference>
<sequence>MTKKQQGNFKCGIGYLTGQTYLNLFLATIYSMILCGAIKFLFEDQWWSLLLMGVVCLILDGGMVYQFMWRQGDKEANYIQFGRIEREPYKGLKIGLLAMIPYGVMDLMLALSLAKVLPFDFLRTFRILNAPLYGFMKLIHRDWGWATASTPGLSWGAFVILALMPLIYVLFCTVGYELGVRHISIRERLVYKQENKAE</sequence>
<feature type="transmembrane region" description="Helical" evidence="1">
    <location>
        <begin position="155"/>
        <end position="178"/>
    </location>
</feature>
<name>A0A926E7A1_9FIRM</name>
<accession>A0A926E7A1</accession>
<feature type="transmembrane region" description="Helical" evidence="1">
    <location>
        <begin position="94"/>
        <end position="114"/>
    </location>
</feature>
<dbReference type="RefSeq" id="WP_249296114.1">
    <property type="nucleotide sequence ID" value="NZ_JACRSV010000004.1"/>
</dbReference>
<gene>
    <name evidence="2" type="ORF">H8710_12195</name>
</gene>
<dbReference type="AlphaFoldDB" id="A0A926E7A1"/>
<protein>
    <submittedName>
        <fullName evidence="2">Uncharacterized protein</fullName>
    </submittedName>
</protein>
<dbReference type="Proteomes" id="UP000610760">
    <property type="component" value="Unassembled WGS sequence"/>
</dbReference>
<evidence type="ECO:0000313" key="2">
    <source>
        <dbReference type="EMBL" id="MBC8560825.1"/>
    </source>
</evidence>
<keyword evidence="1" id="KW-1133">Transmembrane helix</keyword>
<evidence type="ECO:0000256" key="1">
    <source>
        <dbReference type="SAM" id="Phobius"/>
    </source>
</evidence>
<organism evidence="2 3">
    <name type="scientific">Fumia xinanensis</name>
    <dbReference type="NCBI Taxonomy" id="2763659"/>
    <lineage>
        <taxon>Bacteria</taxon>
        <taxon>Bacillati</taxon>
        <taxon>Bacillota</taxon>
        <taxon>Clostridia</taxon>
        <taxon>Eubacteriales</taxon>
        <taxon>Oscillospiraceae</taxon>
        <taxon>Fumia</taxon>
    </lineage>
</organism>
<proteinExistence type="predicted"/>
<feature type="transmembrane region" description="Helical" evidence="1">
    <location>
        <begin position="46"/>
        <end position="65"/>
    </location>
</feature>
<keyword evidence="1" id="KW-0812">Transmembrane</keyword>
<feature type="transmembrane region" description="Helical" evidence="1">
    <location>
        <begin position="21"/>
        <end position="40"/>
    </location>
</feature>